<organism evidence="2 3">
    <name type="scientific">Sediminihabitans luteus</name>
    <dbReference type="NCBI Taxonomy" id="1138585"/>
    <lineage>
        <taxon>Bacteria</taxon>
        <taxon>Bacillati</taxon>
        <taxon>Actinomycetota</taxon>
        <taxon>Actinomycetes</taxon>
        <taxon>Micrococcales</taxon>
        <taxon>Cellulomonadaceae</taxon>
        <taxon>Sediminihabitans</taxon>
    </lineage>
</organism>
<dbReference type="RefSeq" id="WP_100422227.1">
    <property type="nucleotide sequence ID" value="NZ_BOOX01000010.1"/>
</dbReference>
<gene>
    <name evidence="2" type="ORF">CLV28_1164</name>
</gene>
<protein>
    <submittedName>
        <fullName evidence="2">Transcription factor WhiB</fullName>
    </submittedName>
</protein>
<accession>A0A2M9D1C5</accession>
<evidence type="ECO:0000313" key="3">
    <source>
        <dbReference type="Proteomes" id="UP000231693"/>
    </source>
</evidence>
<dbReference type="EMBL" id="PGFE01000001">
    <property type="protein sequence ID" value="PJJ77937.1"/>
    <property type="molecule type" value="Genomic_DNA"/>
</dbReference>
<dbReference type="Pfam" id="PF02467">
    <property type="entry name" value="Whib"/>
    <property type="match status" value="1"/>
</dbReference>
<sequence>MTTESSRRRDSDLAALVEHLDALEGAGRRVPCRAGSVTSTAIWTSDDPVEQEVAAQRCAGCPALASCGAFGLAHPRELGVWGGRTAHARRRRPRFDPSVAA</sequence>
<evidence type="ECO:0000259" key="1">
    <source>
        <dbReference type="PROSITE" id="PS51674"/>
    </source>
</evidence>
<dbReference type="PROSITE" id="PS51674">
    <property type="entry name" value="4FE4S_WBL"/>
    <property type="match status" value="1"/>
</dbReference>
<dbReference type="AlphaFoldDB" id="A0A2M9D1C5"/>
<keyword evidence="3" id="KW-1185">Reference proteome</keyword>
<name>A0A2M9D1C5_9CELL</name>
<proteinExistence type="predicted"/>
<feature type="domain" description="4Fe-4S Wbl-type" evidence="1">
    <location>
        <begin position="31"/>
        <end position="91"/>
    </location>
</feature>
<dbReference type="InterPro" id="IPR034768">
    <property type="entry name" value="4FE4S_WBL"/>
</dbReference>
<dbReference type="OrthoDB" id="4735151at2"/>
<dbReference type="Proteomes" id="UP000231693">
    <property type="component" value="Unassembled WGS sequence"/>
</dbReference>
<reference evidence="2 3" key="1">
    <citation type="submission" date="2017-11" db="EMBL/GenBank/DDBJ databases">
        <title>Genomic Encyclopedia of Archaeal and Bacterial Type Strains, Phase II (KMG-II): From Individual Species to Whole Genera.</title>
        <authorList>
            <person name="Goeker M."/>
        </authorList>
    </citation>
    <scope>NUCLEOTIDE SEQUENCE [LARGE SCALE GENOMIC DNA]</scope>
    <source>
        <strain evidence="2 3">DSM 25478</strain>
    </source>
</reference>
<comment type="caution">
    <text evidence="2">The sequence shown here is derived from an EMBL/GenBank/DDBJ whole genome shotgun (WGS) entry which is preliminary data.</text>
</comment>
<evidence type="ECO:0000313" key="2">
    <source>
        <dbReference type="EMBL" id="PJJ77937.1"/>
    </source>
</evidence>